<evidence type="ECO:0000313" key="2">
    <source>
        <dbReference type="Proteomes" id="UP000051576"/>
    </source>
</evidence>
<organism evidence="1 2">
    <name type="scientific">Liquorilactobacillus vini DSM 20605</name>
    <dbReference type="NCBI Taxonomy" id="1133569"/>
    <lineage>
        <taxon>Bacteria</taxon>
        <taxon>Bacillati</taxon>
        <taxon>Bacillota</taxon>
        <taxon>Bacilli</taxon>
        <taxon>Lactobacillales</taxon>
        <taxon>Lactobacillaceae</taxon>
        <taxon>Liquorilactobacillus</taxon>
    </lineage>
</organism>
<dbReference type="EMBL" id="AYYX01000028">
    <property type="protein sequence ID" value="KRM88603.1"/>
    <property type="molecule type" value="Genomic_DNA"/>
</dbReference>
<protein>
    <submittedName>
        <fullName evidence="1">Uncharacterized protein</fullName>
    </submittedName>
</protein>
<proteinExistence type="predicted"/>
<dbReference type="AlphaFoldDB" id="A0A0R2CJJ1"/>
<dbReference type="Proteomes" id="UP000051576">
    <property type="component" value="Unassembled WGS sequence"/>
</dbReference>
<gene>
    <name evidence="1" type="ORF">FD21_GL001035</name>
</gene>
<sequence>MENNEWVLQQLETLTNNSSEYQQRAFYRGLAQLVQEQQKRIEQLQAELDGSLWSPVKW</sequence>
<comment type="caution">
    <text evidence="1">The sequence shown here is derived from an EMBL/GenBank/DDBJ whole genome shotgun (WGS) entry which is preliminary data.</text>
</comment>
<name>A0A0R2CJJ1_9LACO</name>
<reference evidence="1 2" key="1">
    <citation type="journal article" date="2015" name="Genome Announc.">
        <title>Expanding the biotechnology potential of lactobacilli through comparative genomics of 213 strains and associated genera.</title>
        <authorList>
            <person name="Sun Z."/>
            <person name="Harris H.M."/>
            <person name="McCann A."/>
            <person name="Guo C."/>
            <person name="Argimon S."/>
            <person name="Zhang W."/>
            <person name="Yang X."/>
            <person name="Jeffery I.B."/>
            <person name="Cooney J.C."/>
            <person name="Kagawa T.F."/>
            <person name="Liu W."/>
            <person name="Song Y."/>
            <person name="Salvetti E."/>
            <person name="Wrobel A."/>
            <person name="Rasinkangas P."/>
            <person name="Parkhill J."/>
            <person name="Rea M.C."/>
            <person name="O'Sullivan O."/>
            <person name="Ritari J."/>
            <person name="Douillard F.P."/>
            <person name="Paul Ross R."/>
            <person name="Yang R."/>
            <person name="Briner A.E."/>
            <person name="Felis G.E."/>
            <person name="de Vos W.M."/>
            <person name="Barrangou R."/>
            <person name="Klaenhammer T.R."/>
            <person name="Caufield P.W."/>
            <person name="Cui Y."/>
            <person name="Zhang H."/>
            <person name="O'Toole P.W."/>
        </authorList>
    </citation>
    <scope>NUCLEOTIDE SEQUENCE [LARGE SCALE GENOMIC DNA]</scope>
    <source>
        <strain evidence="1 2">DSM 20605</strain>
    </source>
</reference>
<dbReference type="RefSeq" id="WP_010579769.1">
    <property type="nucleotide sequence ID" value="NZ_AHYZ01000036.1"/>
</dbReference>
<keyword evidence="2" id="KW-1185">Reference proteome</keyword>
<dbReference type="PATRIC" id="fig|1133569.4.peg.1164"/>
<dbReference type="eggNOG" id="ENOG5030AQ5">
    <property type="taxonomic scope" value="Bacteria"/>
</dbReference>
<accession>A0A0R2CJJ1</accession>
<dbReference type="STRING" id="1133569.FD21_GL001035"/>
<evidence type="ECO:0000313" key="1">
    <source>
        <dbReference type="EMBL" id="KRM88603.1"/>
    </source>
</evidence>